<proteinExistence type="predicted"/>
<organism evidence="1 2">
    <name type="scientific">Portunus trituberculatus</name>
    <name type="common">Swimming crab</name>
    <name type="synonym">Neptunus trituberculatus</name>
    <dbReference type="NCBI Taxonomy" id="210409"/>
    <lineage>
        <taxon>Eukaryota</taxon>
        <taxon>Metazoa</taxon>
        <taxon>Ecdysozoa</taxon>
        <taxon>Arthropoda</taxon>
        <taxon>Crustacea</taxon>
        <taxon>Multicrustacea</taxon>
        <taxon>Malacostraca</taxon>
        <taxon>Eumalacostraca</taxon>
        <taxon>Eucarida</taxon>
        <taxon>Decapoda</taxon>
        <taxon>Pleocyemata</taxon>
        <taxon>Brachyura</taxon>
        <taxon>Eubrachyura</taxon>
        <taxon>Portunoidea</taxon>
        <taxon>Portunidae</taxon>
        <taxon>Portuninae</taxon>
        <taxon>Portunus</taxon>
    </lineage>
</organism>
<protein>
    <submittedName>
        <fullName evidence="1">Uncharacterized protein</fullName>
    </submittedName>
</protein>
<dbReference type="AlphaFoldDB" id="A0A5B7GQM9"/>
<sequence length="131" mass="15603">METPRSRNASMKKKVVMAQCIMHHNLLTALAIQCVYPAPKPPKKRRVWVWPYLQKHLQYGHYDTLMDELYSENSDLYRNYIRRRQSDWLEQIAASFVTGGRNAGAAIYIRHQSERRFLRAMQSGMCEWHKF</sequence>
<keyword evidence="2" id="KW-1185">Reference proteome</keyword>
<comment type="caution">
    <text evidence="1">The sequence shown here is derived from an EMBL/GenBank/DDBJ whole genome shotgun (WGS) entry which is preliminary data.</text>
</comment>
<reference evidence="1 2" key="1">
    <citation type="submission" date="2019-05" db="EMBL/GenBank/DDBJ databases">
        <title>Another draft genome of Portunus trituberculatus and its Hox gene families provides insights of decapod evolution.</title>
        <authorList>
            <person name="Jeong J.-H."/>
            <person name="Song I."/>
            <person name="Kim S."/>
            <person name="Choi T."/>
            <person name="Kim D."/>
            <person name="Ryu S."/>
            <person name="Kim W."/>
        </authorList>
    </citation>
    <scope>NUCLEOTIDE SEQUENCE [LARGE SCALE GENOMIC DNA]</scope>
    <source>
        <tissue evidence="1">Muscle</tissue>
    </source>
</reference>
<dbReference type="Proteomes" id="UP000324222">
    <property type="component" value="Unassembled WGS sequence"/>
</dbReference>
<dbReference type="OrthoDB" id="392571at2759"/>
<name>A0A5B7GQM9_PORTR</name>
<dbReference type="EMBL" id="VSRR010018272">
    <property type="protein sequence ID" value="MPC61172.1"/>
    <property type="molecule type" value="Genomic_DNA"/>
</dbReference>
<gene>
    <name evidence="1" type="ORF">E2C01_055236</name>
</gene>
<accession>A0A5B7GQM9</accession>
<evidence type="ECO:0000313" key="1">
    <source>
        <dbReference type="EMBL" id="MPC61172.1"/>
    </source>
</evidence>
<evidence type="ECO:0000313" key="2">
    <source>
        <dbReference type="Proteomes" id="UP000324222"/>
    </source>
</evidence>